<dbReference type="RefSeq" id="WP_241713289.1">
    <property type="nucleotide sequence ID" value="NZ_JALBUF010000003.1"/>
</dbReference>
<keyword evidence="7" id="KW-0234">DNA repair</keyword>
<keyword evidence="4" id="KW-0347">Helicase</keyword>
<dbReference type="GO" id="GO:0003677">
    <property type="term" value="F:DNA binding"/>
    <property type="evidence" value="ECO:0007669"/>
    <property type="project" value="UniProtKB-KW"/>
</dbReference>
<keyword evidence="10" id="KW-1185">Reference proteome</keyword>
<protein>
    <recommendedName>
        <fullName evidence="8">PD-(D/E)XK endonuclease-like domain-containing protein</fullName>
    </recommendedName>
</protein>
<comment type="caution">
    <text evidence="9">The sequence shown here is derived from an EMBL/GenBank/DDBJ whole genome shotgun (WGS) entry which is preliminary data.</text>
</comment>
<reference evidence="9" key="1">
    <citation type="submission" date="2022-03" db="EMBL/GenBank/DDBJ databases">
        <title>Draft Genome Sequence of Firmicute Strain S0AB, a Heterotrophic Iron/Sulfur-Oxidizing Extreme Acidophile.</title>
        <authorList>
            <person name="Vergara E."/>
            <person name="Pakostova E."/>
            <person name="Johnson D.B."/>
            <person name="Holmes D.S."/>
        </authorList>
    </citation>
    <scope>NUCLEOTIDE SEQUENCE</scope>
    <source>
        <strain evidence="9">S0AB</strain>
    </source>
</reference>
<keyword evidence="5" id="KW-0067">ATP-binding</keyword>
<evidence type="ECO:0000256" key="5">
    <source>
        <dbReference type="ARBA" id="ARBA00022840"/>
    </source>
</evidence>
<evidence type="ECO:0000259" key="8">
    <source>
        <dbReference type="Pfam" id="PF12705"/>
    </source>
</evidence>
<dbReference type="GO" id="GO:0006281">
    <property type="term" value="P:DNA repair"/>
    <property type="evidence" value="ECO:0007669"/>
    <property type="project" value="UniProtKB-KW"/>
</dbReference>
<dbReference type="EMBL" id="JALBUF010000003">
    <property type="protein sequence ID" value="MCI0183263.1"/>
    <property type="molecule type" value="Genomic_DNA"/>
</dbReference>
<keyword evidence="6" id="KW-0238">DNA-binding</keyword>
<sequence length="256" mass="29325">MEYLSYSRLSLYETCGLRFYYEYVAHATPTDEVPTHYTTFGKLLHALYEDHANSSGEKAFDELKSTFDQQFPAVLDEFPDRKTAVEFYKNGIRAIHRFSGYKVSDVVASEQEFLLPMAPGVPPIKGFIDRVIYSPKHGYMVADLKTGKTFSAQNPKKMYQLVIYSAACESIYGKPADSGYFDFIVSGQREWVDITEAKRDQAKQWVAQTWRKIEEERFDAKYSSGFCSRFCPFRSMCGAYQERQTHAEIASGHGRG</sequence>
<accession>A0A9X2ABP4</accession>
<evidence type="ECO:0000256" key="6">
    <source>
        <dbReference type="ARBA" id="ARBA00023125"/>
    </source>
</evidence>
<evidence type="ECO:0000256" key="1">
    <source>
        <dbReference type="ARBA" id="ARBA00022741"/>
    </source>
</evidence>
<keyword evidence="1" id="KW-0547">Nucleotide-binding</keyword>
<organism evidence="9 10">
    <name type="scientific">Sulfoacidibacillus ferrooxidans</name>
    <dbReference type="NCBI Taxonomy" id="2005001"/>
    <lineage>
        <taxon>Bacteria</taxon>
        <taxon>Bacillati</taxon>
        <taxon>Bacillota</taxon>
        <taxon>Bacilli</taxon>
        <taxon>Bacillales</taxon>
        <taxon>Alicyclobacillaceae</taxon>
        <taxon>Sulfoacidibacillus</taxon>
    </lineage>
</organism>
<gene>
    <name evidence="9" type="ORF">MM817_01534</name>
</gene>
<dbReference type="GO" id="GO:0016787">
    <property type="term" value="F:hydrolase activity"/>
    <property type="evidence" value="ECO:0007669"/>
    <property type="project" value="UniProtKB-KW"/>
</dbReference>
<evidence type="ECO:0000256" key="2">
    <source>
        <dbReference type="ARBA" id="ARBA00022763"/>
    </source>
</evidence>
<dbReference type="Pfam" id="PF12705">
    <property type="entry name" value="PDDEXK_1"/>
    <property type="match status" value="1"/>
</dbReference>
<evidence type="ECO:0000256" key="4">
    <source>
        <dbReference type="ARBA" id="ARBA00022806"/>
    </source>
</evidence>
<dbReference type="GO" id="GO:0004386">
    <property type="term" value="F:helicase activity"/>
    <property type="evidence" value="ECO:0007669"/>
    <property type="project" value="UniProtKB-KW"/>
</dbReference>
<dbReference type="InterPro" id="IPR011604">
    <property type="entry name" value="PDDEXK-like_dom_sf"/>
</dbReference>
<keyword evidence="3" id="KW-0378">Hydrolase</keyword>
<dbReference type="Gene3D" id="3.90.320.10">
    <property type="match status" value="1"/>
</dbReference>
<name>A0A9X2ABP4_9BACL</name>
<evidence type="ECO:0000256" key="3">
    <source>
        <dbReference type="ARBA" id="ARBA00022801"/>
    </source>
</evidence>
<dbReference type="SUPFAM" id="SSF52980">
    <property type="entry name" value="Restriction endonuclease-like"/>
    <property type="match status" value="1"/>
</dbReference>
<dbReference type="AlphaFoldDB" id="A0A9X2ABP4"/>
<evidence type="ECO:0000313" key="10">
    <source>
        <dbReference type="Proteomes" id="UP001139263"/>
    </source>
</evidence>
<keyword evidence="2" id="KW-0227">DNA damage</keyword>
<dbReference type="Proteomes" id="UP001139263">
    <property type="component" value="Unassembled WGS sequence"/>
</dbReference>
<evidence type="ECO:0000313" key="9">
    <source>
        <dbReference type="EMBL" id="MCI0183263.1"/>
    </source>
</evidence>
<dbReference type="GO" id="GO:0005524">
    <property type="term" value="F:ATP binding"/>
    <property type="evidence" value="ECO:0007669"/>
    <property type="project" value="UniProtKB-KW"/>
</dbReference>
<dbReference type="InterPro" id="IPR011335">
    <property type="entry name" value="Restrct_endonuc-II-like"/>
</dbReference>
<proteinExistence type="predicted"/>
<feature type="domain" description="PD-(D/E)XK endonuclease-like" evidence="8">
    <location>
        <begin position="4"/>
        <end position="237"/>
    </location>
</feature>
<dbReference type="InterPro" id="IPR038726">
    <property type="entry name" value="PDDEXK_AddAB-type"/>
</dbReference>
<evidence type="ECO:0000256" key="7">
    <source>
        <dbReference type="ARBA" id="ARBA00023204"/>
    </source>
</evidence>